<dbReference type="Pfam" id="PF00155">
    <property type="entry name" value="Aminotran_1_2"/>
    <property type="match status" value="1"/>
</dbReference>
<evidence type="ECO:0000256" key="5">
    <source>
        <dbReference type="ARBA" id="ARBA00022679"/>
    </source>
</evidence>
<protein>
    <submittedName>
        <fullName evidence="8">Aminotransferase, class I/II</fullName>
        <ecNumber evidence="8">2.6.1.-</ecNumber>
    </submittedName>
</protein>
<proteinExistence type="inferred from homology"/>
<dbReference type="EC" id="2.6.1.-" evidence="8"/>
<dbReference type="GO" id="GO:1901605">
    <property type="term" value="P:alpha-amino acid metabolic process"/>
    <property type="evidence" value="ECO:0007669"/>
    <property type="project" value="TreeGrafter"/>
</dbReference>
<feature type="domain" description="Aminotransferase class I/classII large" evidence="7">
    <location>
        <begin position="48"/>
        <end position="387"/>
    </location>
</feature>
<evidence type="ECO:0000256" key="3">
    <source>
        <dbReference type="ARBA" id="ARBA00011738"/>
    </source>
</evidence>
<dbReference type="InterPro" id="IPR004839">
    <property type="entry name" value="Aminotransferase_I/II_large"/>
</dbReference>
<dbReference type="PANTHER" id="PTHR42790:SF19">
    <property type="entry name" value="KYNURENINE_ALPHA-AMINOADIPATE AMINOTRANSFERASE, MITOCHONDRIAL"/>
    <property type="match status" value="1"/>
</dbReference>
<dbReference type="Proteomes" id="UP000004920">
    <property type="component" value="Unassembled WGS sequence"/>
</dbReference>
<evidence type="ECO:0000256" key="1">
    <source>
        <dbReference type="ARBA" id="ARBA00001933"/>
    </source>
</evidence>
<dbReference type="Gene3D" id="3.40.640.10">
    <property type="entry name" value="Type I PLP-dependent aspartate aminotransferase-like (Major domain)"/>
    <property type="match status" value="1"/>
</dbReference>
<dbReference type="GO" id="GO:0008483">
    <property type="term" value="F:transaminase activity"/>
    <property type="evidence" value="ECO:0007669"/>
    <property type="project" value="UniProtKB-KW"/>
</dbReference>
<dbReference type="InterPro" id="IPR015424">
    <property type="entry name" value="PyrdxlP-dep_Trfase"/>
</dbReference>
<dbReference type="InterPro" id="IPR015421">
    <property type="entry name" value="PyrdxlP-dep_Trfase_major"/>
</dbReference>
<evidence type="ECO:0000256" key="2">
    <source>
        <dbReference type="ARBA" id="ARBA00007441"/>
    </source>
</evidence>
<gene>
    <name evidence="8" type="ORF">HMPREF0513_00002</name>
</gene>
<evidence type="ECO:0000256" key="6">
    <source>
        <dbReference type="ARBA" id="ARBA00022898"/>
    </source>
</evidence>
<dbReference type="InterPro" id="IPR015422">
    <property type="entry name" value="PyrdxlP-dep_Trfase_small"/>
</dbReference>
<dbReference type="Gene3D" id="3.90.1150.10">
    <property type="entry name" value="Aspartate Aminotransferase, domain 1"/>
    <property type="match status" value="1"/>
</dbReference>
<dbReference type="HOGENOM" id="CLU_017584_0_6_9"/>
<dbReference type="SUPFAM" id="SSF53383">
    <property type="entry name" value="PLP-dependent transferases"/>
    <property type="match status" value="1"/>
</dbReference>
<dbReference type="EMBL" id="GG704699">
    <property type="protein sequence ID" value="EEX26264.1"/>
    <property type="molecule type" value="Genomic_DNA"/>
</dbReference>
<dbReference type="PANTHER" id="PTHR42790">
    <property type="entry name" value="AMINOTRANSFERASE"/>
    <property type="match status" value="1"/>
</dbReference>
<dbReference type="CDD" id="cd00609">
    <property type="entry name" value="AAT_like"/>
    <property type="match status" value="1"/>
</dbReference>
<evidence type="ECO:0000313" key="8">
    <source>
        <dbReference type="EMBL" id="EEX26264.1"/>
    </source>
</evidence>
<comment type="similarity">
    <text evidence="2">Belongs to the class-I pyridoxal-phosphate-dependent aminotransferase family.</text>
</comment>
<evidence type="ECO:0000259" key="7">
    <source>
        <dbReference type="Pfam" id="PF00155"/>
    </source>
</evidence>
<dbReference type="AlphaFoldDB" id="D0DQY8"/>
<sequence>MIMTYRFSKFVPKTTTDPVGDILRVAGHPGVISFAGGLPAPELFPVEKVQAAAQAALAEHGAAALQYGSAQGVSQLLDVITDRIKREQINATRENVLVTTGSQQVLDLVAKLFINPGDSVIVEEPTYLCAVDAFKSYGANLVGVEMDDDGIRVDELEQVLKNRDDVKLLYTIPNYQNPTGRSMPAERRQQIAKLAEKYDLIVLEDNPYGEINFTGERIPSIKSYDQSGHVIYTSTFSKILAPGMRVGWLIADEELIPHFTMLKQTVDLHTDNFTQYTIAKFFEQNDVDEHVRQITDLYRSRKDAMIAAMEKYFPADVKFSRPTGGMFLWVEVPGGVDTQALFNECIANHVAFVPGEPFYPKDAPAGKFRLNFSNTPADQIEVGIQRLAEAMVATPV</sequence>
<keyword evidence="6" id="KW-0663">Pyridoxal phosphate</keyword>
<evidence type="ECO:0000256" key="4">
    <source>
        <dbReference type="ARBA" id="ARBA00022576"/>
    </source>
</evidence>
<keyword evidence="4 8" id="KW-0032">Aminotransferase</keyword>
<dbReference type="InterPro" id="IPR050859">
    <property type="entry name" value="Class-I_PLP-dep_aminotransf"/>
</dbReference>
<dbReference type="FunFam" id="3.40.640.10:FF:000053">
    <property type="entry name" value="Aminotransferase, class I"/>
    <property type="match status" value="1"/>
</dbReference>
<dbReference type="GO" id="GO:0030170">
    <property type="term" value="F:pyridoxal phosphate binding"/>
    <property type="evidence" value="ECO:0007669"/>
    <property type="project" value="InterPro"/>
</dbReference>
<comment type="subunit">
    <text evidence="3">Homodimer.</text>
</comment>
<reference evidence="8" key="1">
    <citation type="submission" date="2009-08" db="EMBL/GenBank/DDBJ databases">
        <title>The Genome Sequence of Lactobacillus fermentum 28-3-CHN.</title>
        <authorList>
            <consortium name="The Broad Institute Genome Sequencing Platform"/>
            <person name="Ward D."/>
            <person name="Feldgarden M."/>
            <person name="Earl A."/>
            <person name="Young S.K."/>
            <person name="Zeng Q."/>
            <person name="Koehrsen M."/>
            <person name="Alvarado L."/>
            <person name="Berlin A."/>
            <person name="Bochicchio J."/>
            <person name="Borenstein D."/>
            <person name="Chapman S.B."/>
            <person name="Chen Z."/>
            <person name="Engels R."/>
            <person name="Freedman E."/>
            <person name="Gellesch M."/>
            <person name="Goldberg J."/>
            <person name="Griggs A."/>
            <person name="Gujja S."/>
            <person name="Heilman E."/>
            <person name="Heiman D."/>
            <person name="Hepburn T."/>
            <person name="Howarth C."/>
            <person name="Jen D."/>
            <person name="Larson L."/>
            <person name="Lewis B."/>
            <person name="Mehta T."/>
            <person name="Park D."/>
            <person name="Pearson M."/>
            <person name="Roberts A."/>
            <person name="Saif S."/>
            <person name="Shea T."/>
            <person name="Shenoy N."/>
            <person name="Sisk P."/>
            <person name="Stolte C."/>
            <person name="Sykes S."/>
            <person name="Thomson T."/>
            <person name="Walk T."/>
            <person name="White J."/>
            <person name="Yandava C."/>
            <person name="Liu Y."/>
            <person name="Xu Q."/>
            <person name="Haas B."/>
            <person name="Nusbaum C."/>
            <person name="Birren B."/>
        </authorList>
    </citation>
    <scope>NUCLEOTIDE SEQUENCE</scope>
    <source>
        <strain evidence="8">28-3-CHN</strain>
    </source>
</reference>
<name>D0DQY8_LIMFE</name>
<accession>D0DQY8</accession>
<organism evidence="8">
    <name type="scientific">Limosilactobacillus fermentum 28-3-CHN</name>
    <dbReference type="NCBI Taxonomy" id="575599"/>
    <lineage>
        <taxon>Bacteria</taxon>
        <taxon>Bacillati</taxon>
        <taxon>Bacillota</taxon>
        <taxon>Bacilli</taxon>
        <taxon>Lactobacillales</taxon>
        <taxon>Lactobacillaceae</taxon>
        <taxon>Limosilactobacillus</taxon>
    </lineage>
</organism>
<comment type="cofactor">
    <cofactor evidence="1">
        <name>pyridoxal 5'-phosphate</name>
        <dbReference type="ChEBI" id="CHEBI:597326"/>
    </cofactor>
</comment>
<keyword evidence="5 8" id="KW-0808">Transferase</keyword>